<evidence type="ECO:0000313" key="1">
    <source>
        <dbReference type="EMBL" id="GLK87837.1"/>
    </source>
</evidence>
<comment type="caution">
    <text evidence="1">The sequence shown here is derived from an EMBL/GenBank/DDBJ whole genome shotgun (WGS) entry which is preliminary data.</text>
</comment>
<reference evidence="1" key="1">
    <citation type="journal article" date="2014" name="Int. J. Syst. Evol. Microbiol.">
        <title>Complete genome sequence of Corynebacterium casei LMG S-19264T (=DSM 44701T), isolated from a smear-ripened cheese.</title>
        <authorList>
            <consortium name="US DOE Joint Genome Institute (JGI-PGF)"/>
            <person name="Walter F."/>
            <person name="Albersmeier A."/>
            <person name="Kalinowski J."/>
            <person name="Ruckert C."/>
        </authorList>
    </citation>
    <scope>NUCLEOTIDE SEQUENCE</scope>
    <source>
        <strain evidence="1">VKM B-2935</strain>
    </source>
</reference>
<dbReference type="AlphaFoldDB" id="A0A9W6NEJ5"/>
<dbReference type="Proteomes" id="UP001143328">
    <property type="component" value="Unassembled WGS sequence"/>
</dbReference>
<name>A0A9W6NEJ5_9PSED</name>
<protein>
    <submittedName>
        <fullName evidence="1">Uncharacterized protein</fullName>
    </submittedName>
</protein>
<accession>A0A9W6NEJ5</accession>
<evidence type="ECO:0000313" key="2">
    <source>
        <dbReference type="Proteomes" id="UP001143328"/>
    </source>
</evidence>
<sequence length="86" mass="9453">MSSDDEFLRYTTGEVAETGDAVLIEQGRTPGEVDAVIASVEQQQEWGVDEPGLMIRAAPFGLVFWPQSDRIDPVKFVARKAGNQTQ</sequence>
<organism evidence="1 2">
    <name type="scientific">Pseudomonas turukhanskensis</name>
    <dbReference type="NCBI Taxonomy" id="1806536"/>
    <lineage>
        <taxon>Bacteria</taxon>
        <taxon>Pseudomonadati</taxon>
        <taxon>Pseudomonadota</taxon>
        <taxon>Gammaproteobacteria</taxon>
        <taxon>Pseudomonadales</taxon>
        <taxon>Pseudomonadaceae</taxon>
        <taxon>Pseudomonas</taxon>
    </lineage>
</organism>
<gene>
    <name evidence="1" type="ORF">GCM10017655_08990</name>
</gene>
<dbReference type="EMBL" id="BSFN01000002">
    <property type="protein sequence ID" value="GLK87837.1"/>
    <property type="molecule type" value="Genomic_DNA"/>
</dbReference>
<reference evidence="1" key="2">
    <citation type="submission" date="2023-01" db="EMBL/GenBank/DDBJ databases">
        <authorList>
            <person name="Sun Q."/>
            <person name="Evtushenko L."/>
        </authorList>
    </citation>
    <scope>NUCLEOTIDE SEQUENCE</scope>
    <source>
        <strain evidence="1">VKM B-2935</strain>
    </source>
</reference>
<dbReference type="RefSeq" id="WP_271194087.1">
    <property type="nucleotide sequence ID" value="NZ_BSFN01000002.1"/>
</dbReference>
<proteinExistence type="predicted"/>
<keyword evidence="2" id="KW-1185">Reference proteome</keyword>